<dbReference type="GO" id="GO:0046872">
    <property type="term" value="F:metal ion binding"/>
    <property type="evidence" value="ECO:0007669"/>
    <property type="project" value="UniProtKB-KW"/>
</dbReference>
<protein>
    <submittedName>
        <fullName evidence="8">N-acyl homoserine lactonase AttM</fullName>
        <ecNumber evidence="8">3.1.1.81</ecNumber>
    </submittedName>
</protein>
<evidence type="ECO:0000313" key="9">
    <source>
        <dbReference type="Proteomes" id="UP000197290"/>
    </source>
</evidence>
<reference evidence="8 9" key="1">
    <citation type="submission" date="2017-03" db="EMBL/GenBank/DDBJ databases">
        <title>Genome sequence of Sphingomonas dokdonensis DSM 21029.</title>
        <authorList>
            <person name="Poehlein A."/>
            <person name="Wuebbeler J.H."/>
            <person name="Steinbuechel A."/>
            <person name="Daniel R."/>
        </authorList>
    </citation>
    <scope>NUCLEOTIDE SEQUENCE [LARGE SCALE GENOMIC DNA]</scope>
    <source>
        <strain evidence="8 9">DSM 21029</strain>
    </source>
</reference>
<dbReference type="RefSeq" id="WP_088366672.1">
    <property type="nucleotide sequence ID" value="NZ_NBBI01000002.1"/>
</dbReference>
<evidence type="ECO:0000256" key="1">
    <source>
        <dbReference type="ARBA" id="ARBA00001947"/>
    </source>
</evidence>
<dbReference type="EMBL" id="NBBI01000002">
    <property type="protein sequence ID" value="OWK31316.1"/>
    <property type="molecule type" value="Genomic_DNA"/>
</dbReference>
<organism evidence="8 9">
    <name type="scientific">Sphingomonas dokdonensis</name>
    <dbReference type="NCBI Taxonomy" id="344880"/>
    <lineage>
        <taxon>Bacteria</taxon>
        <taxon>Pseudomonadati</taxon>
        <taxon>Pseudomonadota</taxon>
        <taxon>Alphaproteobacteria</taxon>
        <taxon>Sphingomonadales</taxon>
        <taxon>Sphingomonadaceae</taxon>
        <taxon>Sphingomonas</taxon>
    </lineage>
</organism>
<dbReference type="PANTHER" id="PTHR42978">
    <property type="entry name" value="QUORUM-QUENCHING LACTONASE YTNP-RELATED-RELATED"/>
    <property type="match status" value="1"/>
</dbReference>
<keyword evidence="3" id="KW-0479">Metal-binding</keyword>
<dbReference type="Gene3D" id="3.60.15.10">
    <property type="entry name" value="Ribonuclease Z/Hydroxyacylglutathione hydrolase-like"/>
    <property type="match status" value="1"/>
</dbReference>
<feature type="signal peptide" evidence="6">
    <location>
        <begin position="1"/>
        <end position="23"/>
    </location>
</feature>
<dbReference type="InterPro" id="IPR051013">
    <property type="entry name" value="MBL_superfamily_lactonases"/>
</dbReference>
<evidence type="ECO:0000313" key="8">
    <source>
        <dbReference type="EMBL" id="OWK31316.1"/>
    </source>
</evidence>
<dbReference type="Proteomes" id="UP000197290">
    <property type="component" value="Unassembled WGS sequence"/>
</dbReference>
<dbReference type="Pfam" id="PF00753">
    <property type="entry name" value="Lactamase_B"/>
    <property type="match status" value="1"/>
</dbReference>
<feature type="domain" description="Metallo-beta-lactamase" evidence="7">
    <location>
        <begin position="64"/>
        <end position="271"/>
    </location>
</feature>
<comment type="caution">
    <text evidence="8">The sequence shown here is derived from an EMBL/GenBank/DDBJ whole genome shotgun (WGS) entry which is preliminary data.</text>
</comment>
<dbReference type="PANTHER" id="PTHR42978:SF2">
    <property type="entry name" value="102 KBASES UNSTABLE REGION: FROM 1 TO 119443"/>
    <property type="match status" value="1"/>
</dbReference>
<name>A0A245ZNK6_9SPHN</name>
<dbReference type="SUPFAM" id="SSF56281">
    <property type="entry name" value="Metallo-hydrolase/oxidoreductase"/>
    <property type="match status" value="1"/>
</dbReference>
<keyword evidence="6" id="KW-0732">Signal</keyword>
<proteinExistence type="inferred from homology"/>
<gene>
    <name evidence="8" type="primary">attM</name>
    <name evidence="8" type="ORF">SPDO_13240</name>
</gene>
<dbReference type="SMART" id="SM00849">
    <property type="entry name" value="Lactamase_B"/>
    <property type="match status" value="1"/>
</dbReference>
<keyword evidence="4 8" id="KW-0378">Hydrolase</keyword>
<evidence type="ECO:0000256" key="4">
    <source>
        <dbReference type="ARBA" id="ARBA00022801"/>
    </source>
</evidence>
<evidence type="ECO:0000256" key="3">
    <source>
        <dbReference type="ARBA" id="ARBA00022723"/>
    </source>
</evidence>
<keyword evidence="5" id="KW-0862">Zinc</keyword>
<dbReference type="EC" id="3.1.1.81" evidence="8"/>
<evidence type="ECO:0000259" key="7">
    <source>
        <dbReference type="SMART" id="SM00849"/>
    </source>
</evidence>
<dbReference type="OrthoDB" id="9773738at2"/>
<evidence type="ECO:0000256" key="5">
    <source>
        <dbReference type="ARBA" id="ARBA00022833"/>
    </source>
</evidence>
<accession>A0A245ZNK6</accession>
<keyword evidence="9" id="KW-1185">Reference proteome</keyword>
<dbReference type="InterPro" id="IPR001279">
    <property type="entry name" value="Metallo-B-lactamas"/>
</dbReference>
<comment type="cofactor">
    <cofactor evidence="1">
        <name>Zn(2+)</name>
        <dbReference type="ChEBI" id="CHEBI:29105"/>
    </cofactor>
</comment>
<feature type="chain" id="PRO_5013190501" evidence="6">
    <location>
        <begin position="24"/>
        <end position="287"/>
    </location>
</feature>
<dbReference type="CDD" id="cd07729">
    <property type="entry name" value="AHL_lactonase_MBL-fold"/>
    <property type="match status" value="1"/>
</dbReference>
<sequence>MIGRASARIALAAGLVLSLSGQAKPPPATAPVELRRIDCGQLVDQDLAPYSDTFALNGRRATFTVPCYLIRHGKTWMLWDAGLPLRYRGADPATNDGATLARPVEASLAQLGLKPQDITLVGVSHYHWDHSGQLPSFPTSRLLIGARDWAAIQAGDKRPGLDRAFFAPWTQTGSTQAGGTVDPVSGDRDIFGDGSVVMLDLPGHSPGHHGLLVRLKDRGPILLTGDLAHTRDNYDDDGVPVFNTDRAETLASFDRFKRIARNLGATVVIEHVPADIDKLPPFPEPAR</sequence>
<evidence type="ECO:0000256" key="6">
    <source>
        <dbReference type="SAM" id="SignalP"/>
    </source>
</evidence>
<dbReference type="GO" id="GO:0102007">
    <property type="term" value="F:acyl-L-homoserine-lactone lactonohydrolase activity"/>
    <property type="evidence" value="ECO:0007669"/>
    <property type="project" value="UniProtKB-EC"/>
</dbReference>
<dbReference type="InterPro" id="IPR036866">
    <property type="entry name" value="RibonucZ/Hydroxyglut_hydro"/>
</dbReference>
<dbReference type="AlphaFoldDB" id="A0A245ZNK6"/>
<comment type="similarity">
    <text evidence="2">Belongs to the metallo-beta-lactamase superfamily.</text>
</comment>
<evidence type="ECO:0000256" key="2">
    <source>
        <dbReference type="ARBA" id="ARBA00007749"/>
    </source>
</evidence>